<dbReference type="InterPro" id="IPR036397">
    <property type="entry name" value="RNaseH_sf"/>
</dbReference>
<reference evidence="2" key="1">
    <citation type="journal article" date="2019" name="Int. J. Syst. Evol. Microbiol.">
        <title>The Global Catalogue of Microorganisms (GCM) 10K type strain sequencing project: providing services to taxonomists for standard genome sequencing and annotation.</title>
        <authorList>
            <consortium name="The Broad Institute Genomics Platform"/>
            <consortium name="The Broad Institute Genome Sequencing Center for Infectious Disease"/>
            <person name="Wu L."/>
            <person name="Ma J."/>
        </authorList>
    </citation>
    <scope>NUCLEOTIDE SEQUENCE [LARGE SCALE GENOMIC DNA]</scope>
    <source>
        <strain evidence="2">KCTC 23713</strain>
    </source>
</reference>
<organism evidence="1 2">
    <name type="scientific">Vogesella fluminis</name>
    <dbReference type="NCBI Taxonomy" id="1069161"/>
    <lineage>
        <taxon>Bacteria</taxon>
        <taxon>Pseudomonadati</taxon>
        <taxon>Pseudomonadota</taxon>
        <taxon>Betaproteobacteria</taxon>
        <taxon>Neisseriales</taxon>
        <taxon>Chromobacteriaceae</taxon>
        <taxon>Vogesella</taxon>
    </lineage>
</organism>
<accession>A0ABQ3HGX2</accession>
<name>A0ABQ3HGX2_9NEIS</name>
<dbReference type="Proteomes" id="UP000662678">
    <property type="component" value="Unassembled WGS sequence"/>
</dbReference>
<dbReference type="Gene3D" id="3.30.420.10">
    <property type="entry name" value="Ribonuclease H-like superfamily/Ribonuclease H"/>
    <property type="match status" value="1"/>
</dbReference>
<dbReference type="RefSeq" id="WP_189354874.1">
    <property type="nucleotide sequence ID" value="NZ_BMYP01000074.1"/>
</dbReference>
<dbReference type="EMBL" id="BMYP01000074">
    <property type="protein sequence ID" value="GHD82201.1"/>
    <property type="molecule type" value="Genomic_DNA"/>
</dbReference>
<evidence type="ECO:0000313" key="1">
    <source>
        <dbReference type="EMBL" id="GHD82201.1"/>
    </source>
</evidence>
<proteinExistence type="predicted"/>
<sequence length="165" mass="18677">MLVFVDCEFTDFIQIELISIGLVAENGREFYAERNDYRREDCSDFVRAYVLPLLGRMENASCSAQELTTRLHSWFAAFDQSVTLVFDYAADWDLLADALQGEAGLPFPDNLGEKWLLTPEVMGTEVFQRALAEAYCVELPPHHALADAHALRSGFVSGRQAMERY</sequence>
<protein>
    <submittedName>
        <fullName evidence="1">Uncharacterized protein</fullName>
    </submittedName>
</protein>
<dbReference type="InterPro" id="IPR012337">
    <property type="entry name" value="RNaseH-like_sf"/>
</dbReference>
<evidence type="ECO:0000313" key="2">
    <source>
        <dbReference type="Proteomes" id="UP000662678"/>
    </source>
</evidence>
<comment type="caution">
    <text evidence="1">The sequence shown here is derived from an EMBL/GenBank/DDBJ whole genome shotgun (WGS) entry which is preliminary data.</text>
</comment>
<dbReference type="SUPFAM" id="SSF53098">
    <property type="entry name" value="Ribonuclease H-like"/>
    <property type="match status" value="1"/>
</dbReference>
<keyword evidence="2" id="KW-1185">Reference proteome</keyword>
<gene>
    <name evidence="1" type="ORF">GCM10011419_29370</name>
</gene>